<dbReference type="AlphaFoldDB" id="A0A223KU32"/>
<dbReference type="EMBL" id="CP018866">
    <property type="protein sequence ID" value="AST93011.1"/>
    <property type="molecule type" value="Genomic_DNA"/>
</dbReference>
<evidence type="ECO:0000259" key="1">
    <source>
        <dbReference type="Pfam" id="PF13392"/>
    </source>
</evidence>
<keyword evidence="3" id="KW-1185">Reference proteome</keyword>
<dbReference type="InterPro" id="IPR044925">
    <property type="entry name" value="His-Me_finger_sf"/>
</dbReference>
<proteinExistence type="predicted"/>
<dbReference type="SUPFAM" id="SSF54060">
    <property type="entry name" value="His-Me finger endonucleases"/>
    <property type="match status" value="1"/>
</dbReference>
<evidence type="ECO:0000313" key="3">
    <source>
        <dbReference type="Proteomes" id="UP000215224"/>
    </source>
</evidence>
<dbReference type="Pfam" id="PF13392">
    <property type="entry name" value="HNH_3"/>
    <property type="match status" value="1"/>
</dbReference>
<accession>A0A223KU32</accession>
<dbReference type="Proteomes" id="UP000215224">
    <property type="component" value="Chromosome"/>
</dbReference>
<feature type="domain" description="HNH nuclease" evidence="1">
    <location>
        <begin position="14"/>
        <end position="39"/>
    </location>
</feature>
<dbReference type="KEGG" id="bcoh:BC6307_17960"/>
<gene>
    <name evidence="2" type="ORF">BC6307_17960</name>
</gene>
<reference evidence="2 3" key="1">
    <citation type="submission" date="2016-12" db="EMBL/GenBank/DDBJ databases">
        <title>The whole genome sequencing and assembly of Bacillus cohnii DSM 6307T strain.</title>
        <authorList>
            <person name="Lee Y.-J."/>
            <person name="Yi H."/>
            <person name="Bahn Y.-S."/>
            <person name="Kim J.F."/>
            <person name="Lee D.-W."/>
        </authorList>
    </citation>
    <scope>NUCLEOTIDE SEQUENCE [LARGE SCALE GENOMIC DNA]</scope>
    <source>
        <strain evidence="2 3">DSM 6307</strain>
    </source>
</reference>
<organism evidence="2 3">
    <name type="scientific">Sutcliffiella cohnii</name>
    <dbReference type="NCBI Taxonomy" id="33932"/>
    <lineage>
        <taxon>Bacteria</taxon>
        <taxon>Bacillati</taxon>
        <taxon>Bacillota</taxon>
        <taxon>Bacilli</taxon>
        <taxon>Bacillales</taxon>
        <taxon>Bacillaceae</taxon>
        <taxon>Sutcliffiella</taxon>
    </lineage>
</organism>
<protein>
    <recommendedName>
        <fullName evidence="1">HNH nuclease domain-containing protein</fullName>
    </recommendedName>
</protein>
<evidence type="ECO:0000313" key="2">
    <source>
        <dbReference type="EMBL" id="AST93011.1"/>
    </source>
</evidence>
<name>A0A223KU32_9BACI</name>
<dbReference type="Gene3D" id="3.90.75.20">
    <property type="match status" value="1"/>
</dbReference>
<sequence>MAIAFIPNPKSLPVVNHKNGIKTDNRVENLEWTTHIANHHHASVIGLRDNLGQYQNKPLLCVETGIVFKNSAEAAKWILKNDPNKTSLTESGYEKLARIIRGSATGRTPKAYGYTWKDL</sequence>
<dbReference type="InterPro" id="IPR003615">
    <property type="entry name" value="HNH_nuc"/>
</dbReference>
<dbReference type="RefSeq" id="WP_066412440.1">
    <property type="nucleotide sequence ID" value="NZ_CP018866.1"/>
</dbReference>